<evidence type="ECO:0000313" key="3">
    <source>
        <dbReference type="Proteomes" id="UP000297245"/>
    </source>
</evidence>
<dbReference type="Proteomes" id="UP000297245">
    <property type="component" value="Unassembled WGS sequence"/>
</dbReference>
<reference evidence="2 3" key="1">
    <citation type="journal article" date="2019" name="Nat. Ecol. Evol.">
        <title>Megaphylogeny resolves global patterns of mushroom evolution.</title>
        <authorList>
            <person name="Varga T."/>
            <person name="Krizsan K."/>
            <person name="Foldi C."/>
            <person name="Dima B."/>
            <person name="Sanchez-Garcia M."/>
            <person name="Sanchez-Ramirez S."/>
            <person name="Szollosi G.J."/>
            <person name="Szarkandi J.G."/>
            <person name="Papp V."/>
            <person name="Albert L."/>
            <person name="Andreopoulos W."/>
            <person name="Angelini C."/>
            <person name="Antonin V."/>
            <person name="Barry K.W."/>
            <person name="Bougher N.L."/>
            <person name="Buchanan P."/>
            <person name="Buyck B."/>
            <person name="Bense V."/>
            <person name="Catcheside P."/>
            <person name="Chovatia M."/>
            <person name="Cooper J."/>
            <person name="Damon W."/>
            <person name="Desjardin D."/>
            <person name="Finy P."/>
            <person name="Geml J."/>
            <person name="Haridas S."/>
            <person name="Hughes K."/>
            <person name="Justo A."/>
            <person name="Karasinski D."/>
            <person name="Kautmanova I."/>
            <person name="Kiss B."/>
            <person name="Kocsube S."/>
            <person name="Kotiranta H."/>
            <person name="LaButti K.M."/>
            <person name="Lechner B.E."/>
            <person name="Liimatainen K."/>
            <person name="Lipzen A."/>
            <person name="Lukacs Z."/>
            <person name="Mihaltcheva S."/>
            <person name="Morgado L.N."/>
            <person name="Niskanen T."/>
            <person name="Noordeloos M.E."/>
            <person name="Ohm R.A."/>
            <person name="Ortiz-Santana B."/>
            <person name="Ovrebo C."/>
            <person name="Racz N."/>
            <person name="Riley R."/>
            <person name="Savchenko A."/>
            <person name="Shiryaev A."/>
            <person name="Soop K."/>
            <person name="Spirin V."/>
            <person name="Szebenyi C."/>
            <person name="Tomsovsky M."/>
            <person name="Tulloss R.E."/>
            <person name="Uehling J."/>
            <person name="Grigoriev I.V."/>
            <person name="Vagvolgyi C."/>
            <person name="Papp T."/>
            <person name="Martin F.M."/>
            <person name="Miettinen O."/>
            <person name="Hibbett D.S."/>
            <person name="Nagy L.G."/>
        </authorList>
    </citation>
    <scope>NUCLEOTIDE SEQUENCE [LARGE SCALE GENOMIC DNA]</scope>
    <source>
        <strain evidence="2 3">CBS 962.96</strain>
    </source>
</reference>
<feature type="region of interest" description="Disordered" evidence="1">
    <location>
        <begin position="1"/>
        <end position="44"/>
    </location>
</feature>
<name>A0A4S8KVC7_DENBC</name>
<feature type="compositionally biased region" description="Basic residues" evidence="1">
    <location>
        <begin position="307"/>
        <end position="316"/>
    </location>
</feature>
<feature type="compositionally biased region" description="Acidic residues" evidence="1">
    <location>
        <begin position="350"/>
        <end position="368"/>
    </location>
</feature>
<keyword evidence="3" id="KW-1185">Reference proteome</keyword>
<evidence type="ECO:0000313" key="2">
    <source>
        <dbReference type="EMBL" id="THU79780.1"/>
    </source>
</evidence>
<feature type="region of interest" description="Disordered" evidence="1">
    <location>
        <begin position="74"/>
        <end position="172"/>
    </location>
</feature>
<gene>
    <name evidence="2" type="ORF">K435DRAFT_875073</name>
</gene>
<feature type="region of interest" description="Disordered" evidence="1">
    <location>
        <begin position="274"/>
        <end position="368"/>
    </location>
</feature>
<proteinExistence type="predicted"/>
<dbReference type="EMBL" id="ML179977">
    <property type="protein sequence ID" value="THU79780.1"/>
    <property type="molecule type" value="Genomic_DNA"/>
</dbReference>
<dbReference type="OrthoDB" id="2755069at2759"/>
<sequence length="368" mass="41357">MPPKPLKNATNQESSQRRPGRPRGSKNKSSENGGAASVQVSDEAQTQAMILQRIQELEARNAAQDAENARLRAQLAAASDKGNNEPGLVGQHELELDELDNRDDSGQLMYQTGVEDEDQEAENRARKRRRENLEQLAAKRRQPDQLQTSSGHPAEDTTSRIPKPKGQAGKDYSLQVKMGLSKSTKGRLRYNSILRSVRDAVSESRIAWQKAWSDIPASEKAILFTVLRERHPILARFENDWATEAMVRQYTKNKRKTHYAQGSLVVAEKYSHLKENAAKRDPSKSRKRKGLEDYERRKAKAKEAKRKEKVKRQRVRRAVEDDDDDNGGERPDPEFVEGSSKDSAGASLEDSAEEDAGGENDENEEDDG</sequence>
<evidence type="ECO:0000256" key="1">
    <source>
        <dbReference type="SAM" id="MobiDB-lite"/>
    </source>
</evidence>
<organism evidence="2 3">
    <name type="scientific">Dendrothele bispora (strain CBS 962.96)</name>
    <dbReference type="NCBI Taxonomy" id="1314807"/>
    <lineage>
        <taxon>Eukaryota</taxon>
        <taxon>Fungi</taxon>
        <taxon>Dikarya</taxon>
        <taxon>Basidiomycota</taxon>
        <taxon>Agaricomycotina</taxon>
        <taxon>Agaricomycetes</taxon>
        <taxon>Agaricomycetidae</taxon>
        <taxon>Agaricales</taxon>
        <taxon>Agaricales incertae sedis</taxon>
        <taxon>Dendrothele</taxon>
    </lineage>
</organism>
<accession>A0A4S8KVC7</accession>
<protein>
    <submittedName>
        <fullName evidence="2">Uncharacterized protein</fullName>
    </submittedName>
</protein>
<feature type="compositionally biased region" description="Basic and acidic residues" evidence="1">
    <location>
        <begin position="274"/>
        <end position="306"/>
    </location>
</feature>
<dbReference type="AlphaFoldDB" id="A0A4S8KVC7"/>